<dbReference type="STRING" id="684364.F4PBW7"/>
<protein>
    <recommendedName>
        <fullName evidence="2">Protein kinase domain-containing protein</fullName>
    </recommendedName>
</protein>
<dbReference type="HOGENOM" id="CLU_507105_0_0_1"/>
<feature type="compositionally biased region" description="Polar residues" evidence="1">
    <location>
        <begin position="340"/>
        <end position="355"/>
    </location>
</feature>
<accession>F4PBW7</accession>
<evidence type="ECO:0000256" key="1">
    <source>
        <dbReference type="SAM" id="MobiDB-lite"/>
    </source>
</evidence>
<dbReference type="OrthoDB" id="2145593at2759"/>
<dbReference type="GeneID" id="18239413"/>
<dbReference type="Pfam" id="PF00069">
    <property type="entry name" value="Pkinase"/>
    <property type="match status" value="1"/>
</dbReference>
<dbReference type="InParanoid" id="F4PBW7"/>
<dbReference type="CDD" id="cd00180">
    <property type="entry name" value="PKc"/>
    <property type="match status" value="1"/>
</dbReference>
<name>F4PBW7_BATDJ</name>
<dbReference type="OMA" id="CAINAIH"/>
<feature type="domain" description="Protein kinase" evidence="2">
    <location>
        <begin position="386"/>
        <end position="541"/>
    </location>
</feature>
<dbReference type="PANTHER" id="PTHR33211:SF107">
    <property type="entry name" value="NON-SPECIFIC SERINE_THREONINE PROTEIN KINASE"/>
    <property type="match status" value="1"/>
</dbReference>
<keyword evidence="4" id="KW-1185">Reference proteome</keyword>
<dbReference type="Gene3D" id="1.10.510.10">
    <property type="entry name" value="Transferase(Phosphotransferase) domain 1"/>
    <property type="match status" value="1"/>
</dbReference>
<evidence type="ECO:0000259" key="2">
    <source>
        <dbReference type="PROSITE" id="PS50011"/>
    </source>
</evidence>
<dbReference type="PROSITE" id="PS50011">
    <property type="entry name" value="PROTEIN_KINASE_DOM"/>
    <property type="match status" value="1"/>
</dbReference>
<dbReference type="InterPro" id="IPR000719">
    <property type="entry name" value="Prot_kinase_dom"/>
</dbReference>
<proteinExistence type="predicted"/>
<dbReference type="InterPro" id="IPR008271">
    <property type="entry name" value="Ser/Thr_kinase_AS"/>
</dbReference>
<dbReference type="GO" id="GO:0005524">
    <property type="term" value="F:ATP binding"/>
    <property type="evidence" value="ECO:0007669"/>
    <property type="project" value="InterPro"/>
</dbReference>
<evidence type="ECO:0000313" key="3">
    <source>
        <dbReference type="EMBL" id="EGF77389.1"/>
    </source>
</evidence>
<dbReference type="PANTHER" id="PTHR33211">
    <property type="entry name" value="EXPRESSED PROTEIN"/>
    <property type="match status" value="1"/>
</dbReference>
<feature type="region of interest" description="Disordered" evidence="1">
    <location>
        <begin position="328"/>
        <end position="370"/>
    </location>
</feature>
<organism evidence="3 4">
    <name type="scientific">Batrachochytrium dendrobatidis (strain JAM81 / FGSC 10211)</name>
    <name type="common">Frog chytrid fungus</name>
    <dbReference type="NCBI Taxonomy" id="684364"/>
    <lineage>
        <taxon>Eukaryota</taxon>
        <taxon>Fungi</taxon>
        <taxon>Fungi incertae sedis</taxon>
        <taxon>Chytridiomycota</taxon>
        <taxon>Chytridiomycota incertae sedis</taxon>
        <taxon>Chytridiomycetes</taxon>
        <taxon>Rhizophydiales</taxon>
        <taxon>Rhizophydiales incertae sedis</taxon>
        <taxon>Batrachochytrium</taxon>
    </lineage>
</organism>
<dbReference type="SUPFAM" id="SSF56112">
    <property type="entry name" value="Protein kinase-like (PK-like)"/>
    <property type="match status" value="1"/>
</dbReference>
<gene>
    <name evidence="3" type="ORF">BATDEDRAFT_27770</name>
</gene>
<dbReference type="EMBL" id="GL882892">
    <property type="protein sequence ID" value="EGF77389.1"/>
    <property type="molecule type" value="Genomic_DNA"/>
</dbReference>
<dbReference type="InterPro" id="IPR011009">
    <property type="entry name" value="Kinase-like_dom_sf"/>
</dbReference>
<sequence>MENERFYIKYLDYQPVEIETHFNGELERRRPLTDVGDLVAAYKTAATPLLGAIDPDELTIHYVVNGVETNYNSWDPISALGTNGTVGSNPLIIRSLRDTITMDEHMVWSLPEPVYDNPVSRPNTSGRIWKKPTHVFLWSDFKQSVVDWIGANHHQHSQRVQRPVFVSGIIITEEVQSLQPFIKLNLLNISAKCFIPPSEFKARRQITSCVGEPDHLMTRDGEVVTIVEEKGNWALSTGDIVNSYDTERTRASALDQLYHYMRLNHRQYGILSSYENTWFVHRNQECAVCEEPQVHETLYVSEGISFTAQTPTVQQCLSYFNSIVNHNHMDSPHASKRPSRASSATQISRPSSTRVSPRASLSRGCSSLSSGIQINEQPQDFDVDDFKFDTVLGEGRSKVYLDYYGSSRIALKVADIAKHGEMLPELLNEVSVYEQLSGLQGNGIPRFVCHGFVEDVLYCVGVSICGTVANGFTEQQKQKLLETLESIHEAGILHNDIKKENILIDESGNPYIIDFGFSTRNCSPAARMEETNLLLSLIEST</sequence>
<evidence type="ECO:0000313" key="4">
    <source>
        <dbReference type="Proteomes" id="UP000007241"/>
    </source>
</evidence>
<dbReference type="AlphaFoldDB" id="F4PBW7"/>
<feature type="compositionally biased region" description="Low complexity" evidence="1">
    <location>
        <begin position="360"/>
        <end position="370"/>
    </location>
</feature>
<dbReference type="PROSITE" id="PS00108">
    <property type="entry name" value="PROTEIN_KINASE_ST"/>
    <property type="match status" value="1"/>
</dbReference>
<dbReference type="Proteomes" id="UP000007241">
    <property type="component" value="Unassembled WGS sequence"/>
</dbReference>
<reference evidence="3 4" key="1">
    <citation type="submission" date="2009-12" db="EMBL/GenBank/DDBJ databases">
        <title>The draft genome of Batrachochytrium dendrobatidis.</title>
        <authorList>
            <consortium name="US DOE Joint Genome Institute (JGI-PGF)"/>
            <person name="Kuo A."/>
            <person name="Salamov A."/>
            <person name="Schmutz J."/>
            <person name="Lucas S."/>
            <person name="Pitluck S."/>
            <person name="Rosenblum E."/>
            <person name="Stajich J."/>
            <person name="Eisen M."/>
            <person name="Grigoriev I.V."/>
        </authorList>
    </citation>
    <scope>NUCLEOTIDE SEQUENCE [LARGE SCALE GENOMIC DNA]</scope>
    <source>
        <strain evidence="4">JAM81 / FGSC 10211</strain>
    </source>
</reference>
<dbReference type="RefSeq" id="XP_006681962.1">
    <property type="nucleotide sequence ID" value="XM_006681899.1"/>
</dbReference>
<dbReference type="GO" id="GO:0004672">
    <property type="term" value="F:protein kinase activity"/>
    <property type="evidence" value="ECO:0007669"/>
    <property type="project" value="InterPro"/>
</dbReference>